<feature type="transmembrane region" description="Helical" evidence="1">
    <location>
        <begin position="50"/>
        <end position="71"/>
    </location>
</feature>
<comment type="caution">
    <text evidence="2">The sequence shown here is derived from an EMBL/GenBank/DDBJ whole genome shotgun (WGS) entry which is preliminary data.</text>
</comment>
<dbReference type="Proteomes" id="UP000236547">
    <property type="component" value="Unassembled WGS sequence"/>
</dbReference>
<keyword evidence="3" id="KW-1185">Reference proteome</keyword>
<proteinExistence type="predicted"/>
<dbReference type="EMBL" id="POSM01000017">
    <property type="protein sequence ID" value="PNI00271.1"/>
    <property type="molecule type" value="Genomic_DNA"/>
</dbReference>
<reference evidence="2 3" key="1">
    <citation type="submission" date="2018-01" db="EMBL/GenBank/DDBJ databases">
        <title>Draft genome sequences of six Vibrio diazotrophicus strains isolated from deep-sea sediments of the Baltic Sea.</title>
        <authorList>
            <person name="Castillo D."/>
            <person name="Vandieken V."/>
            <person name="Chiang O."/>
            <person name="Middelboe M."/>
        </authorList>
    </citation>
    <scope>NUCLEOTIDE SEQUENCE [LARGE SCALE GENOMIC DNA]</scope>
    <source>
        <strain evidence="2 3">65.10M</strain>
    </source>
</reference>
<evidence type="ECO:0000313" key="2">
    <source>
        <dbReference type="EMBL" id="PNI00271.1"/>
    </source>
</evidence>
<evidence type="ECO:0000313" key="3">
    <source>
        <dbReference type="Proteomes" id="UP000236547"/>
    </source>
</evidence>
<accession>A0ABX4W922</accession>
<name>A0ABX4W922_VIBDI</name>
<sequence length="78" mass="9427">MNLFKSDCMSSEVYLWNLIIPVSLVMRFNYNTWLDIVNEDCMKEMKWRIWGLKFACILLVIATGIFAYWLYHFLVNHN</sequence>
<keyword evidence="1" id="KW-0812">Transmembrane</keyword>
<organism evidence="2 3">
    <name type="scientific">Vibrio diazotrophicus</name>
    <dbReference type="NCBI Taxonomy" id="685"/>
    <lineage>
        <taxon>Bacteria</taxon>
        <taxon>Pseudomonadati</taxon>
        <taxon>Pseudomonadota</taxon>
        <taxon>Gammaproteobacteria</taxon>
        <taxon>Vibrionales</taxon>
        <taxon>Vibrionaceae</taxon>
        <taxon>Vibrio</taxon>
    </lineage>
</organism>
<evidence type="ECO:0000256" key="1">
    <source>
        <dbReference type="SAM" id="Phobius"/>
    </source>
</evidence>
<gene>
    <name evidence="2" type="ORF">C1O25_12955</name>
</gene>
<feature type="transmembrane region" description="Helical" evidence="1">
    <location>
        <begin position="13"/>
        <end position="30"/>
    </location>
</feature>
<keyword evidence="1" id="KW-1133">Transmembrane helix</keyword>
<protein>
    <submittedName>
        <fullName evidence="2">Uncharacterized protein</fullName>
    </submittedName>
</protein>
<keyword evidence="1" id="KW-0472">Membrane</keyword>